<keyword evidence="2" id="KW-1185">Reference proteome</keyword>
<accession>A0A1X1Z276</accession>
<proteinExistence type="predicted"/>
<protein>
    <submittedName>
        <fullName evidence="1">Uncharacterized protein</fullName>
    </submittedName>
</protein>
<evidence type="ECO:0000313" key="1">
    <source>
        <dbReference type="EMBL" id="ORW17414.1"/>
    </source>
</evidence>
<gene>
    <name evidence="1" type="ORF">AWC19_20965</name>
</gene>
<organism evidence="1 2">
    <name type="scientific">Mycobacterium palustre</name>
    <dbReference type="NCBI Taxonomy" id="153971"/>
    <lineage>
        <taxon>Bacteria</taxon>
        <taxon>Bacillati</taxon>
        <taxon>Actinomycetota</taxon>
        <taxon>Actinomycetes</taxon>
        <taxon>Mycobacteriales</taxon>
        <taxon>Mycobacteriaceae</taxon>
        <taxon>Mycobacterium</taxon>
        <taxon>Mycobacterium simiae complex</taxon>
    </lineage>
</organism>
<comment type="caution">
    <text evidence="1">The sequence shown here is derived from an EMBL/GenBank/DDBJ whole genome shotgun (WGS) entry which is preliminary data.</text>
</comment>
<sequence>MKYVGTADKRTIQPHEWRTLGIELKDPKATHVWSKDNGFLIESSQFTDAQLDHLLIDEKQHGTNAPVFVEVDSDGVQVAG</sequence>
<dbReference type="RefSeq" id="WP_085081045.1">
    <property type="nucleotide sequence ID" value="NZ_JACKRZ010000421.1"/>
</dbReference>
<name>A0A1X1Z276_9MYCO</name>
<reference evidence="1 2" key="1">
    <citation type="submission" date="2016-01" db="EMBL/GenBank/DDBJ databases">
        <title>The new phylogeny of the genus Mycobacterium.</title>
        <authorList>
            <person name="Tarcisio F."/>
            <person name="Conor M."/>
            <person name="Antonella G."/>
            <person name="Elisabetta G."/>
            <person name="Giulia F.S."/>
            <person name="Sara T."/>
            <person name="Anna F."/>
            <person name="Clotilde B."/>
            <person name="Roberto B."/>
            <person name="Veronica D.S."/>
            <person name="Fabio R."/>
            <person name="Monica P."/>
            <person name="Olivier J."/>
            <person name="Enrico T."/>
            <person name="Nicola S."/>
        </authorList>
    </citation>
    <scope>NUCLEOTIDE SEQUENCE [LARGE SCALE GENOMIC DNA]</scope>
    <source>
        <strain evidence="1 2">DSM 44572</strain>
    </source>
</reference>
<evidence type="ECO:0000313" key="2">
    <source>
        <dbReference type="Proteomes" id="UP000193529"/>
    </source>
</evidence>
<dbReference type="OrthoDB" id="4726408at2"/>
<dbReference type="EMBL" id="LQPJ01000146">
    <property type="protein sequence ID" value="ORW17414.1"/>
    <property type="molecule type" value="Genomic_DNA"/>
</dbReference>
<dbReference type="AlphaFoldDB" id="A0A1X1Z276"/>
<dbReference type="Proteomes" id="UP000193529">
    <property type="component" value="Unassembled WGS sequence"/>
</dbReference>